<dbReference type="Proteomes" id="UP001497482">
    <property type="component" value="Chromosome 22"/>
</dbReference>
<name>A0AAV2LBM8_KNICA</name>
<dbReference type="EMBL" id="OZ035844">
    <property type="protein sequence ID" value="CAL1598585.1"/>
    <property type="molecule type" value="Genomic_DNA"/>
</dbReference>
<evidence type="ECO:0000313" key="2">
    <source>
        <dbReference type="EMBL" id="CAL1598585.1"/>
    </source>
</evidence>
<feature type="compositionally biased region" description="Pro residues" evidence="1">
    <location>
        <begin position="69"/>
        <end position="93"/>
    </location>
</feature>
<organism evidence="2 3">
    <name type="scientific">Knipowitschia caucasica</name>
    <name type="common">Caucasian dwarf goby</name>
    <name type="synonym">Pomatoschistus caucasicus</name>
    <dbReference type="NCBI Taxonomy" id="637954"/>
    <lineage>
        <taxon>Eukaryota</taxon>
        <taxon>Metazoa</taxon>
        <taxon>Chordata</taxon>
        <taxon>Craniata</taxon>
        <taxon>Vertebrata</taxon>
        <taxon>Euteleostomi</taxon>
        <taxon>Actinopterygii</taxon>
        <taxon>Neopterygii</taxon>
        <taxon>Teleostei</taxon>
        <taxon>Neoteleostei</taxon>
        <taxon>Acanthomorphata</taxon>
        <taxon>Gobiaria</taxon>
        <taxon>Gobiiformes</taxon>
        <taxon>Gobioidei</taxon>
        <taxon>Gobiidae</taxon>
        <taxon>Gobiinae</taxon>
        <taxon>Knipowitschia</taxon>
    </lineage>
</organism>
<gene>
    <name evidence="2" type="ORF">KC01_LOCUS26952</name>
</gene>
<evidence type="ECO:0000313" key="3">
    <source>
        <dbReference type="Proteomes" id="UP001497482"/>
    </source>
</evidence>
<protein>
    <submittedName>
        <fullName evidence="2">Uncharacterized protein</fullName>
    </submittedName>
</protein>
<accession>A0AAV2LBM8</accession>
<sequence length="93" mass="10321">MLETPGVTYIILPQSAESCPSPIDPPPVPRRQALLLSTVPLLPRVPPQKQPLQMLLPLQMLPLQMLLPPQKPPPQKPPSQMPPLQKPPPQKPR</sequence>
<reference evidence="2 3" key="1">
    <citation type="submission" date="2024-04" db="EMBL/GenBank/DDBJ databases">
        <authorList>
            <person name="Waldvogel A.-M."/>
            <person name="Schoenle A."/>
        </authorList>
    </citation>
    <scope>NUCLEOTIDE SEQUENCE [LARGE SCALE GENOMIC DNA]</scope>
</reference>
<evidence type="ECO:0000256" key="1">
    <source>
        <dbReference type="SAM" id="MobiDB-lite"/>
    </source>
</evidence>
<dbReference type="AlphaFoldDB" id="A0AAV2LBM8"/>
<proteinExistence type="predicted"/>
<keyword evidence="3" id="KW-1185">Reference proteome</keyword>
<feature type="region of interest" description="Disordered" evidence="1">
    <location>
        <begin position="65"/>
        <end position="93"/>
    </location>
</feature>